<evidence type="ECO:0000256" key="1">
    <source>
        <dbReference type="ARBA" id="ARBA00004651"/>
    </source>
</evidence>
<evidence type="ECO:0000256" key="3">
    <source>
        <dbReference type="ARBA" id="ARBA00022475"/>
    </source>
</evidence>
<feature type="domain" description="BON" evidence="9">
    <location>
        <begin position="95"/>
        <end position="161"/>
    </location>
</feature>
<dbReference type="InterPro" id="IPR006685">
    <property type="entry name" value="MscS_channel_2nd"/>
</dbReference>
<feature type="transmembrane region" description="Helical" evidence="8">
    <location>
        <begin position="221"/>
        <end position="243"/>
    </location>
</feature>
<dbReference type="PANTHER" id="PTHR30221">
    <property type="entry name" value="SMALL-CONDUCTANCE MECHANOSENSITIVE CHANNEL"/>
    <property type="match status" value="1"/>
</dbReference>
<gene>
    <name evidence="10" type="ORF">RESH_02740</name>
</gene>
<proteinExistence type="inferred from homology"/>
<evidence type="ECO:0000256" key="6">
    <source>
        <dbReference type="ARBA" id="ARBA00023136"/>
    </source>
</evidence>
<comment type="subcellular location">
    <subcellularLocation>
        <location evidence="1">Cell membrane</location>
        <topology evidence="1">Multi-pass membrane protein</topology>
    </subcellularLocation>
</comment>
<keyword evidence="5 8" id="KW-1133">Transmembrane helix</keyword>
<dbReference type="GO" id="GO:0005886">
    <property type="term" value="C:plasma membrane"/>
    <property type="evidence" value="ECO:0007669"/>
    <property type="project" value="UniProtKB-SubCell"/>
</dbReference>
<feature type="region of interest" description="Disordered" evidence="7">
    <location>
        <begin position="452"/>
        <end position="501"/>
    </location>
</feature>
<keyword evidence="6 8" id="KW-0472">Membrane</keyword>
<keyword evidence="4 8" id="KW-0812">Transmembrane</keyword>
<protein>
    <submittedName>
        <fullName evidence="10">MscS Mechanosensitive ion channel</fullName>
    </submittedName>
</protein>
<dbReference type="PANTHER" id="PTHR30221:SF1">
    <property type="entry name" value="SMALL-CONDUCTANCE MECHANOSENSITIVE CHANNEL"/>
    <property type="match status" value="1"/>
</dbReference>
<evidence type="ECO:0000256" key="7">
    <source>
        <dbReference type="SAM" id="MobiDB-lite"/>
    </source>
</evidence>
<feature type="transmembrane region" description="Helical" evidence="8">
    <location>
        <begin position="183"/>
        <end position="201"/>
    </location>
</feature>
<dbReference type="Pfam" id="PF21082">
    <property type="entry name" value="MS_channel_3rd"/>
    <property type="match status" value="1"/>
</dbReference>
<dbReference type="SUPFAM" id="SSF50182">
    <property type="entry name" value="Sm-like ribonucleoproteins"/>
    <property type="match status" value="1"/>
</dbReference>
<evidence type="ECO:0000256" key="8">
    <source>
        <dbReference type="SAM" id="Phobius"/>
    </source>
</evidence>
<dbReference type="STRING" id="1263868.RESH_02740"/>
<organism evidence="10 11">
    <name type="scientific">Rhodopirellula europaea SH398</name>
    <dbReference type="NCBI Taxonomy" id="1263868"/>
    <lineage>
        <taxon>Bacteria</taxon>
        <taxon>Pseudomonadati</taxon>
        <taxon>Planctomycetota</taxon>
        <taxon>Planctomycetia</taxon>
        <taxon>Pirellulales</taxon>
        <taxon>Pirellulaceae</taxon>
        <taxon>Rhodopirellula</taxon>
    </lineage>
</organism>
<dbReference type="GO" id="GO:0008381">
    <property type="term" value="F:mechanosensitive monoatomic ion channel activity"/>
    <property type="evidence" value="ECO:0007669"/>
    <property type="project" value="InterPro"/>
</dbReference>
<accession>M5S4R7</accession>
<comment type="caution">
    <text evidence="10">The sequence shown here is derived from an EMBL/GenBank/DDBJ whole genome shotgun (WGS) entry which is preliminary data.</text>
</comment>
<dbReference type="SUPFAM" id="SSF82689">
    <property type="entry name" value="Mechanosensitive channel protein MscS (YggB), C-terminal domain"/>
    <property type="match status" value="1"/>
</dbReference>
<dbReference type="InterPro" id="IPR007055">
    <property type="entry name" value="BON_dom"/>
</dbReference>
<dbReference type="Pfam" id="PF04972">
    <property type="entry name" value="BON"/>
    <property type="match status" value="1"/>
</dbReference>
<dbReference type="AlphaFoldDB" id="M5S4R7"/>
<dbReference type="InterPro" id="IPR010920">
    <property type="entry name" value="LSM_dom_sf"/>
</dbReference>
<dbReference type="InterPro" id="IPR049278">
    <property type="entry name" value="MS_channel_C"/>
</dbReference>
<dbReference type="Gene3D" id="3.30.70.100">
    <property type="match status" value="1"/>
</dbReference>
<sequence>MPFLWASFATAQWNQCARLVFPRIRCVFMYRTIVLARALLLGLTLLVCVGSRAVNAQDETPTADDIAAEVTGDGKESDKNAVQVADEVQVDPINSDQRIETRLQEIMEATGWFTDPEVKVDRGVAFLSGTSDTKGHREWAESTAIKTSDVVAVVNRLKVAELPLWNFAPAIASLKQLGREATGVLPLVLVALAVAILSYFLARAGAGLTRWFTRSRIDSALLRQVVGNVVGVLIFIIGVYVALRVSGLTRLAVTLLGGTGLVGLALGFAFRDIAENYLASILISLNHPFRVGDLIEVEGAKGFVRKVTTRGTVLNTLDGNQIQMPNSTVYKGKIVNYTATPLSRRDFTVGIGFEDSIVEAQETVMSVLDDHIGVVNDPAPIAIVESLGSATVNLRVYYWFDQTTHSPLKVSSSVIRLVKQKLTDAEITMPDEARELVFPRGVPVQMVEQLPTAPPTLPEKSPSADEPTTSVGEGDLGAEQTEVLRATEHDETVEGEANLIA</sequence>
<dbReference type="PROSITE" id="PS50914">
    <property type="entry name" value="BON"/>
    <property type="match status" value="1"/>
</dbReference>
<feature type="transmembrane region" description="Helical" evidence="8">
    <location>
        <begin position="28"/>
        <end position="49"/>
    </location>
</feature>
<dbReference type="Proteomes" id="UP000011996">
    <property type="component" value="Unassembled WGS sequence"/>
</dbReference>
<dbReference type="EMBL" id="ANOF01000087">
    <property type="protein sequence ID" value="EMI26623.1"/>
    <property type="molecule type" value="Genomic_DNA"/>
</dbReference>
<evidence type="ECO:0000313" key="10">
    <source>
        <dbReference type="EMBL" id="EMI26623.1"/>
    </source>
</evidence>
<evidence type="ECO:0000256" key="2">
    <source>
        <dbReference type="ARBA" id="ARBA00008017"/>
    </source>
</evidence>
<name>M5S4R7_9BACT</name>
<keyword evidence="3" id="KW-1003">Cell membrane</keyword>
<dbReference type="Gene3D" id="2.30.30.60">
    <property type="match status" value="1"/>
</dbReference>
<comment type="similarity">
    <text evidence="2">Belongs to the MscS (TC 1.A.23) family.</text>
</comment>
<feature type="transmembrane region" description="Helical" evidence="8">
    <location>
        <begin position="250"/>
        <end position="270"/>
    </location>
</feature>
<dbReference type="PATRIC" id="fig|1263868.3.peg.2971"/>
<dbReference type="InterPro" id="IPR023408">
    <property type="entry name" value="MscS_beta-dom_sf"/>
</dbReference>
<dbReference type="InterPro" id="IPR011066">
    <property type="entry name" value="MscS_channel_C_sf"/>
</dbReference>
<evidence type="ECO:0000313" key="11">
    <source>
        <dbReference type="Proteomes" id="UP000011996"/>
    </source>
</evidence>
<evidence type="ECO:0000256" key="4">
    <source>
        <dbReference type="ARBA" id="ARBA00022692"/>
    </source>
</evidence>
<evidence type="ECO:0000259" key="9">
    <source>
        <dbReference type="PROSITE" id="PS50914"/>
    </source>
</evidence>
<dbReference type="Pfam" id="PF00924">
    <property type="entry name" value="MS_channel_2nd"/>
    <property type="match status" value="1"/>
</dbReference>
<evidence type="ECO:0000256" key="5">
    <source>
        <dbReference type="ARBA" id="ARBA00022989"/>
    </source>
</evidence>
<dbReference type="InterPro" id="IPR045275">
    <property type="entry name" value="MscS_archaea/bacteria_type"/>
</dbReference>
<dbReference type="Gene3D" id="1.10.287.1260">
    <property type="match status" value="1"/>
</dbReference>
<reference evidence="10 11" key="1">
    <citation type="journal article" date="2013" name="Mar. Genomics">
        <title>Expression of sulfatases in Rhodopirellula baltica and the diversity of sulfatases in the genus Rhodopirellula.</title>
        <authorList>
            <person name="Wegner C.E."/>
            <person name="Richter-Heitmann T."/>
            <person name="Klindworth A."/>
            <person name="Klockow C."/>
            <person name="Richter M."/>
            <person name="Achstetter T."/>
            <person name="Glockner F.O."/>
            <person name="Harder J."/>
        </authorList>
    </citation>
    <scope>NUCLEOTIDE SEQUENCE [LARGE SCALE GENOMIC DNA]</scope>
    <source>
        <strain evidence="10 11">SH398</strain>
    </source>
</reference>